<dbReference type="GO" id="GO:0005737">
    <property type="term" value="C:cytoplasm"/>
    <property type="evidence" value="ECO:0007669"/>
    <property type="project" value="UniProtKB-ARBA"/>
</dbReference>
<dbReference type="SUPFAM" id="SSF101690">
    <property type="entry name" value="PAZ domain"/>
    <property type="match status" value="1"/>
</dbReference>
<dbReference type="SUPFAM" id="SSF53098">
    <property type="entry name" value="Ribonuclease H-like"/>
    <property type="match status" value="1"/>
</dbReference>
<dbReference type="Gene3D" id="3.30.420.10">
    <property type="entry name" value="Ribonuclease H-like superfamily/Ribonuclease H"/>
    <property type="match status" value="1"/>
</dbReference>
<dbReference type="InterPro" id="IPR003100">
    <property type="entry name" value="PAZ_dom"/>
</dbReference>
<feature type="compositionally biased region" description="Basic and acidic residues" evidence="1">
    <location>
        <begin position="85"/>
        <end position="106"/>
    </location>
</feature>
<dbReference type="InterPro" id="IPR032474">
    <property type="entry name" value="Argonaute_N"/>
</dbReference>
<dbReference type="Pfam" id="PF16486">
    <property type="entry name" value="ArgoN"/>
    <property type="match status" value="1"/>
</dbReference>
<evidence type="ECO:0000256" key="1">
    <source>
        <dbReference type="SAM" id="MobiDB-lite"/>
    </source>
</evidence>
<dbReference type="AlphaFoldDB" id="A0A336LUE7"/>
<dbReference type="Pfam" id="PF16488">
    <property type="entry name" value="ArgoL2"/>
    <property type="match status" value="1"/>
</dbReference>
<feature type="compositionally biased region" description="Low complexity" evidence="1">
    <location>
        <begin position="138"/>
        <end position="178"/>
    </location>
</feature>
<dbReference type="InterPro" id="IPR003165">
    <property type="entry name" value="Piwi"/>
</dbReference>
<feature type="region of interest" description="Disordered" evidence="1">
    <location>
        <begin position="1"/>
        <end position="178"/>
    </location>
</feature>
<dbReference type="InterPro" id="IPR045246">
    <property type="entry name" value="Piwi_ago-like"/>
</dbReference>
<organism evidence="4">
    <name type="scientific">Culicoides sonorensis</name>
    <name type="common">Biting midge</name>
    <dbReference type="NCBI Taxonomy" id="179676"/>
    <lineage>
        <taxon>Eukaryota</taxon>
        <taxon>Metazoa</taxon>
        <taxon>Ecdysozoa</taxon>
        <taxon>Arthropoda</taxon>
        <taxon>Hexapoda</taxon>
        <taxon>Insecta</taxon>
        <taxon>Pterygota</taxon>
        <taxon>Neoptera</taxon>
        <taxon>Endopterygota</taxon>
        <taxon>Diptera</taxon>
        <taxon>Nematocera</taxon>
        <taxon>Chironomoidea</taxon>
        <taxon>Ceratopogonidae</taxon>
        <taxon>Ceratopogoninae</taxon>
        <taxon>Culicoides</taxon>
        <taxon>Monoculicoides</taxon>
    </lineage>
</organism>
<reference evidence="4" key="1">
    <citation type="submission" date="2018-07" db="EMBL/GenBank/DDBJ databases">
        <authorList>
            <person name="Quirk P.G."/>
            <person name="Krulwich T.A."/>
        </authorList>
    </citation>
    <scope>NUCLEOTIDE SEQUENCE</scope>
</reference>
<dbReference type="InterPro" id="IPR036085">
    <property type="entry name" value="PAZ_dom_sf"/>
</dbReference>
<name>A0A336LUE7_CULSO</name>
<gene>
    <name evidence="4" type="primary">CSON004700</name>
</gene>
<dbReference type="SMART" id="SM01163">
    <property type="entry name" value="DUF1785"/>
    <property type="match status" value="1"/>
</dbReference>
<feature type="compositionally biased region" description="Basic and acidic residues" evidence="1">
    <location>
        <begin position="117"/>
        <end position="129"/>
    </location>
</feature>
<dbReference type="Gene3D" id="3.40.50.2300">
    <property type="match status" value="1"/>
</dbReference>
<dbReference type="GO" id="GO:0034587">
    <property type="term" value="P:piRNA processing"/>
    <property type="evidence" value="ECO:0007669"/>
    <property type="project" value="UniProtKB-ARBA"/>
</dbReference>
<accession>A0A336LUE7</accession>
<dbReference type="InterPro" id="IPR012337">
    <property type="entry name" value="RNaseH-like_sf"/>
</dbReference>
<dbReference type="InterPro" id="IPR032472">
    <property type="entry name" value="ArgoL2"/>
</dbReference>
<dbReference type="GO" id="GO:0035194">
    <property type="term" value="P:regulatory ncRNA-mediated post-transcriptional gene silencing"/>
    <property type="evidence" value="ECO:0007669"/>
    <property type="project" value="UniProtKB-ARBA"/>
</dbReference>
<feature type="domain" description="Piwi" evidence="3">
    <location>
        <begin position="662"/>
        <end position="965"/>
    </location>
</feature>
<dbReference type="GO" id="GO:0004521">
    <property type="term" value="F:RNA endonuclease activity"/>
    <property type="evidence" value="ECO:0007669"/>
    <property type="project" value="UniProtKB-ARBA"/>
</dbReference>
<dbReference type="Pfam" id="PF02171">
    <property type="entry name" value="Piwi"/>
    <property type="match status" value="1"/>
</dbReference>
<feature type="compositionally biased region" description="Low complexity" evidence="1">
    <location>
        <begin position="21"/>
        <end position="77"/>
    </location>
</feature>
<dbReference type="VEuPathDB" id="VectorBase:CSON004700"/>
<proteinExistence type="predicted"/>
<dbReference type="EMBL" id="UFQT01000195">
    <property type="protein sequence ID" value="SSX21480.1"/>
    <property type="molecule type" value="Genomic_DNA"/>
</dbReference>
<dbReference type="SMART" id="SM00950">
    <property type="entry name" value="Piwi"/>
    <property type="match status" value="1"/>
</dbReference>
<dbReference type="InterPro" id="IPR036397">
    <property type="entry name" value="RNaseH_sf"/>
</dbReference>
<evidence type="ECO:0000259" key="2">
    <source>
        <dbReference type="PROSITE" id="PS50821"/>
    </source>
</evidence>
<evidence type="ECO:0000259" key="3">
    <source>
        <dbReference type="PROSITE" id="PS50822"/>
    </source>
</evidence>
<evidence type="ECO:0000313" key="4">
    <source>
        <dbReference type="EMBL" id="SSX21480.1"/>
    </source>
</evidence>
<dbReference type="GO" id="GO:0003723">
    <property type="term" value="F:RNA binding"/>
    <property type="evidence" value="ECO:0007669"/>
    <property type="project" value="InterPro"/>
</dbReference>
<dbReference type="Pfam" id="PF08699">
    <property type="entry name" value="ArgoL1"/>
    <property type="match status" value="1"/>
</dbReference>
<dbReference type="PANTHER" id="PTHR22891">
    <property type="entry name" value="EUKARYOTIC TRANSLATION INITIATION FACTOR 2C"/>
    <property type="match status" value="1"/>
</dbReference>
<dbReference type="PROSITE" id="PS50822">
    <property type="entry name" value="PIWI"/>
    <property type="match status" value="1"/>
</dbReference>
<dbReference type="PROSITE" id="PS50821">
    <property type="entry name" value="PAZ"/>
    <property type="match status" value="1"/>
</dbReference>
<dbReference type="Gene3D" id="2.170.260.10">
    <property type="entry name" value="paz domain"/>
    <property type="match status" value="1"/>
</dbReference>
<sequence length="996" mass="113715">MGKNKGKNNQGDKKPQGGGQQQPQHQGQGDGIPQQQGQQRPPGQQQQGRRPPGQLQQGPPGKQQQGPPGQQQEGQAQTSQSADTRPPKGEWKKKGNQQKGEKDNKPEQGQAQLPQSDENRPPKNNDWKNKGKQKQKPDQQPQGEPKAQPQKEIQQQQPPTRAPSQDSQSSKLSEKSLSGQLQKLEIADIEFPTRDSITKTSRFKKERIQTNYLELNLNKLPDIIYNYDIKFDPERPKKFLFPAFDQLLRNHLPQLLNKAAYDGAKNFFSMIKVNDGQFGPIMVPSPDGGRDKEFKIQIKCSALIDMKVIKNYPNHQSKTSLQTAIQALDIVLRSAFNRSGLIRHKRSVFASPVNRIPLEDNYELYIGLFQSFVMGTRPFLNVDVSHKAFPSAAPRLEPLYNQFSRNFVDVLKNLNLVYTSPMTGERKTFKFNGLKGPANKEMFMDEQDNRKKTIAQYFQEKGHPLQYPGNPCIHVGPPAKNILIPMEFLSIPAGQALNAKAPESCTRGMVRVAAKPTHERKDKIMDLLRNIRYSGVETIKQFGIVVGENFIDVDSHILNPPNLQYGNNKVLRITKPGEWRAENEQFLIPDKCTRWGILVMDNRAFEKDIDNFGNGIAKMARNMGLNFADYDRRNVEYNRERFLKQPALDQIINSFKDDQMELLFVVISEFGDQYQDVKKSAELRCGMLTQCVKSRTIQRINGSTLNNIMLKVNSKLGGTNHVIEAKSNVSIGRQPFMVIGADVTHPSPEQTNIPSVVGVAASYDKNAFRYNCQWRIQNPRDETIRDLQEIVEENLRIFKQKHNILPKHILYYRDGVSEGQFPEIKQIELQAIQRACQTIGGPDNKIKITVIIVQKRHHTRFFPKTPNQFDRKNNNVTPGTVVDSEIVDTKKKWQFFMVSHISIQGTAKPTKYCIIHDDAGVSNEDLQVFTYNLCHLFTRCNRSVSYVAPTYYAHLVAYRGRVYIHNERIDFNNLGNENKKRQIRPEVIIQRPMFFV</sequence>
<feature type="compositionally biased region" description="Polar residues" evidence="1">
    <location>
        <begin position="107"/>
        <end position="116"/>
    </location>
</feature>
<feature type="domain" description="PAZ" evidence="2">
    <location>
        <begin position="394"/>
        <end position="493"/>
    </location>
</feature>
<dbReference type="InterPro" id="IPR014811">
    <property type="entry name" value="ArgoL1"/>
</dbReference>
<dbReference type="CDD" id="cd04657">
    <property type="entry name" value="Piwi_ago-like"/>
    <property type="match status" value="1"/>
</dbReference>
<dbReference type="Pfam" id="PF02170">
    <property type="entry name" value="PAZ"/>
    <property type="match status" value="1"/>
</dbReference>
<dbReference type="CDD" id="cd02846">
    <property type="entry name" value="PAZ_argonaute_like"/>
    <property type="match status" value="1"/>
</dbReference>
<protein>
    <submittedName>
        <fullName evidence="4">CSON004700 protein</fullName>
    </submittedName>
</protein>